<dbReference type="SUPFAM" id="SSF48613">
    <property type="entry name" value="Heme oxygenase-like"/>
    <property type="match status" value="1"/>
</dbReference>
<dbReference type="GO" id="GO:0005829">
    <property type="term" value="C:cytosol"/>
    <property type="evidence" value="ECO:0007669"/>
    <property type="project" value="TreeGrafter"/>
</dbReference>
<sequence>MTRFSTTVAKLWMSMLIVVTILCSNGLSISVSADQHDIQSSFTRNRSIRQSTNFSEYIWDNAVDLLAEAWETTFISGVRNGNLDPYFYGDYVLQDAIYCRIVAQLWTQLANNASVEEEIREYANGSIRGFQVCSVDLFDMFNVKDDRGNSYGVLVKQPVQDYTSFINATMTENAHNTLIATYACLKLWNNLTNELWKIVEANTSNPYRIWVEDNFGSGSSARRQADQMDKWDQDGKLYDWSEGLSLFRCAMKNEINFFNHAGNSSAVLNCEEDISSSIT</sequence>
<proteinExistence type="predicted"/>
<dbReference type="PANTHER" id="PTHR43198">
    <property type="entry name" value="BIFUNCTIONAL TH2 PROTEIN"/>
    <property type="match status" value="1"/>
</dbReference>
<evidence type="ECO:0000256" key="1">
    <source>
        <dbReference type="SAM" id="SignalP"/>
    </source>
</evidence>
<dbReference type="OMA" id="NMENDIY"/>
<organism evidence="2 3">
    <name type="scientific">Ceratopteris richardii</name>
    <name type="common">Triangle waterfern</name>
    <dbReference type="NCBI Taxonomy" id="49495"/>
    <lineage>
        <taxon>Eukaryota</taxon>
        <taxon>Viridiplantae</taxon>
        <taxon>Streptophyta</taxon>
        <taxon>Embryophyta</taxon>
        <taxon>Tracheophyta</taxon>
        <taxon>Polypodiopsida</taxon>
        <taxon>Polypodiidae</taxon>
        <taxon>Polypodiales</taxon>
        <taxon>Pteridineae</taxon>
        <taxon>Pteridaceae</taxon>
        <taxon>Parkerioideae</taxon>
        <taxon>Ceratopteris</taxon>
    </lineage>
</organism>
<dbReference type="Gene3D" id="1.20.910.10">
    <property type="entry name" value="Heme oxygenase-like"/>
    <property type="match status" value="1"/>
</dbReference>
<reference evidence="2" key="1">
    <citation type="submission" date="2021-08" db="EMBL/GenBank/DDBJ databases">
        <title>WGS assembly of Ceratopteris richardii.</title>
        <authorList>
            <person name="Marchant D.B."/>
            <person name="Chen G."/>
            <person name="Jenkins J."/>
            <person name="Shu S."/>
            <person name="Leebens-Mack J."/>
            <person name="Grimwood J."/>
            <person name="Schmutz J."/>
            <person name="Soltis P."/>
            <person name="Soltis D."/>
            <person name="Chen Z.-H."/>
        </authorList>
    </citation>
    <scope>NUCLEOTIDE SEQUENCE</scope>
    <source>
        <strain evidence="2">Whitten #5841</strain>
        <tissue evidence="2">Leaf</tissue>
    </source>
</reference>
<gene>
    <name evidence="2" type="ORF">KP509_26G010800</name>
</gene>
<feature type="signal peptide" evidence="1">
    <location>
        <begin position="1"/>
        <end position="33"/>
    </location>
</feature>
<keyword evidence="1" id="KW-0732">Signal</keyword>
<dbReference type="EMBL" id="CM035431">
    <property type="protein sequence ID" value="KAH7296135.1"/>
    <property type="molecule type" value="Genomic_DNA"/>
</dbReference>
<dbReference type="OrthoDB" id="5984652at2759"/>
<dbReference type="Proteomes" id="UP000825935">
    <property type="component" value="Chromosome 26"/>
</dbReference>
<dbReference type="AlphaFoldDB" id="A0A8T2RKP7"/>
<dbReference type="PANTHER" id="PTHR43198:SF2">
    <property type="entry name" value="SI:CH1073-67J19.1-RELATED"/>
    <property type="match status" value="1"/>
</dbReference>
<feature type="chain" id="PRO_5035802025" evidence="1">
    <location>
        <begin position="34"/>
        <end position="279"/>
    </location>
</feature>
<evidence type="ECO:0000313" key="2">
    <source>
        <dbReference type="EMBL" id="KAH7296135.1"/>
    </source>
</evidence>
<keyword evidence="3" id="KW-1185">Reference proteome</keyword>
<comment type="caution">
    <text evidence="2">The sequence shown here is derived from an EMBL/GenBank/DDBJ whole genome shotgun (WGS) entry which is preliminary data.</text>
</comment>
<dbReference type="InterPro" id="IPR016084">
    <property type="entry name" value="Haem_Oase-like_multi-hlx"/>
</dbReference>
<accession>A0A8T2RKP7</accession>
<evidence type="ECO:0000313" key="3">
    <source>
        <dbReference type="Proteomes" id="UP000825935"/>
    </source>
</evidence>
<protein>
    <submittedName>
        <fullName evidence="2">Uncharacterized protein</fullName>
    </submittedName>
</protein>
<name>A0A8T2RKP7_CERRI</name>
<dbReference type="InterPro" id="IPR050967">
    <property type="entry name" value="Thiamine_Salvage_TenA"/>
</dbReference>